<dbReference type="PROSITE" id="PS51085">
    <property type="entry name" value="2FE2S_FER_2"/>
    <property type="match status" value="1"/>
</dbReference>
<keyword evidence="2" id="KW-0001">2Fe-2S</keyword>
<dbReference type="InterPro" id="IPR001055">
    <property type="entry name" value="Adrenodoxin-like"/>
</dbReference>
<evidence type="ECO:0000313" key="9">
    <source>
        <dbReference type="Proteomes" id="UP000662986"/>
    </source>
</evidence>
<dbReference type="EMBL" id="CP070619">
    <property type="protein sequence ID" value="QSE90802.1"/>
    <property type="molecule type" value="Genomic_DNA"/>
</dbReference>
<dbReference type="CDD" id="cd00207">
    <property type="entry name" value="fer2"/>
    <property type="match status" value="1"/>
</dbReference>
<keyword evidence="4" id="KW-0408">Iron</keyword>
<dbReference type="InterPro" id="IPR012675">
    <property type="entry name" value="Beta-grasp_dom_sf"/>
</dbReference>
<dbReference type="RefSeq" id="WP_206007224.1">
    <property type="nucleotide sequence ID" value="NZ_CP070619.1"/>
</dbReference>
<reference evidence="8 9" key="1">
    <citation type="journal article" date="2021" name="Microbiol. Resour. Announc.">
        <title>Complete Genome Sequences of Two Rhodococcus sp. Strains with Large and Linear Chromosomes, Isolated from Apple Rhizosphere.</title>
        <authorList>
            <person name="Benning S."/>
            <person name="Brugnone N."/>
            <person name="Siani R."/>
            <person name="Kublik S."/>
            <person name="Schloter M."/>
            <person name="Rad V."/>
        </authorList>
    </citation>
    <scope>NUCLEOTIDE SEQUENCE [LARGE SCALE GENOMIC DNA]</scope>
    <source>
        <strain evidence="8 9">R79</strain>
    </source>
</reference>
<evidence type="ECO:0000256" key="5">
    <source>
        <dbReference type="ARBA" id="ARBA00023014"/>
    </source>
</evidence>
<dbReference type="PANTHER" id="PTHR23426">
    <property type="entry name" value="FERREDOXIN/ADRENODOXIN"/>
    <property type="match status" value="1"/>
</dbReference>
<sequence length="107" mass="11548">MSPVVNVTTREGNVLRLECREGDSLMEVLRDAEIDDELGTCGGCLSCASCHVWVDDADSDALPPSSEDEEDMLDSLDSRCPRSRLGCQVLLGGALQEITVSMPPSEF</sequence>
<dbReference type="InterPro" id="IPR001041">
    <property type="entry name" value="2Fe-2S_ferredoxin-type"/>
</dbReference>
<evidence type="ECO:0000256" key="3">
    <source>
        <dbReference type="ARBA" id="ARBA00022723"/>
    </source>
</evidence>
<reference evidence="8 9" key="2">
    <citation type="journal article" date="2022" name="Arch. Microbiol.">
        <title>Rhodococcus pseudokoreensis sp. nov. isolated from the rhizosphere of young M26 apple rootstocks.</title>
        <authorList>
            <person name="Kampfer P."/>
            <person name="Glaeser S.P."/>
            <person name="Blom J."/>
            <person name="Wolf J."/>
            <person name="Benning S."/>
            <person name="Schloter M."/>
            <person name="Neumann-Schaal M."/>
        </authorList>
    </citation>
    <scope>NUCLEOTIDE SEQUENCE [LARGE SCALE GENOMIC DNA]</scope>
    <source>
        <strain evidence="8 9">R79</strain>
    </source>
</reference>
<evidence type="ECO:0000259" key="7">
    <source>
        <dbReference type="PROSITE" id="PS51085"/>
    </source>
</evidence>
<evidence type="ECO:0000256" key="1">
    <source>
        <dbReference type="ARBA" id="ARBA00010914"/>
    </source>
</evidence>
<dbReference type="InterPro" id="IPR036010">
    <property type="entry name" value="2Fe-2S_ferredoxin-like_sf"/>
</dbReference>
<dbReference type="SUPFAM" id="SSF54292">
    <property type="entry name" value="2Fe-2S ferredoxin-like"/>
    <property type="match status" value="1"/>
</dbReference>
<organism evidence="8 9">
    <name type="scientific">Rhodococcus pseudokoreensis</name>
    <dbReference type="NCBI Taxonomy" id="2811421"/>
    <lineage>
        <taxon>Bacteria</taxon>
        <taxon>Bacillati</taxon>
        <taxon>Actinomycetota</taxon>
        <taxon>Actinomycetes</taxon>
        <taxon>Mycobacteriales</taxon>
        <taxon>Nocardiaceae</taxon>
        <taxon>Rhodococcus</taxon>
    </lineage>
</organism>
<proteinExistence type="inferred from homology"/>
<evidence type="ECO:0000313" key="8">
    <source>
        <dbReference type="EMBL" id="QSE90802.1"/>
    </source>
</evidence>
<evidence type="ECO:0000256" key="4">
    <source>
        <dbReference type="ARBA" id="ARBA00023004"/>
    </source>
</evidence>
<dbReference type="Gene3D" id="3.10.20.30">
    <property type="match status" value="1"/>
</dbReference>
<keyword evidence="5" id="KW-0411">Iron-sulfur</keyword>
<accession>A0A974W546</accession>
<name>A0A974W546_9NOCA</name>
<gene>
    <name evidence="8" type="ORF">JWS13_20305</name>
</gene>
<dbReference type="Proteomes" id="UP000662986">
    <property type="component" value="Chromosome"/>
</dbReference>
<protein>
    <submittedName>
        <fullName evidence="8">2Fe-2S iron-sulfur cluster binding domain-containing protein</fullName>
    </submittedName>
</protein>
<keyword evidence="9" id="KW-1185">Reference proteome</keyword>
<comment type="similarity">
    <text evidence="1">Belongs to the adrenodoxin/putidaredoxin family.</text>
</comment>
<evidence type="ECO:0000256" key="2">
    <source>
        <dbReference type="ARBA" id="ARBA00022714"/>
    </source>
</evidence>
<keyword evidence="3" id="KW-0479">Metal-binding</keyword>
<comment type="cofactor">
    <cofactor evidence="6">
        <name>[2Fe-2S] cluster</name>
        <dbReference type="ChEBI" id="CHEBI:190135"/>
    </cofactor>
</comment>
<evidence type="ECO:0000256" key="6">
    <source>
        <dbReference type="ARBA" id="ARBA00034078"/>
    </source>
</evidence>
<dbReference type="PANTHER" id="PTHR23426:SF65">
    <property type="entry name" value="FERREDOXIN-2, MITOCHONDRIAL"/>
    <property type="match status" value="1"/>
</dbReference>
<dbReference type="PRINTS" id="PR00355">
    <property type="entry name" value="ADRENODOXIN"/>
</dbReference>
<feature type="domain" description="2Fe-2S ferredoxin-type" evidence="7">
    <location>
        <begin position="3"/>
        <end position="106"/>
    </location>
</feature>